<name>F2LUU7_HIPMA</name>
<accession>F2LUU7</accession>
<dbReference type="SUPFAM" id="SSF111321">
    <property type="entry name" value="AF1104-like"/>
    <property type="match status" value="1"/>
</dbReference>
<dbReference type="Gene3D" id="3.40.50.10880">
    <property type="entry name" value="Uncharacterised protein PF01937, DUF89, domain 3"/>
    <property type="match status" value="1"/>
</dbReference>
<evidence type="ECO:0000259" key="1">
    <source>
        <dbReference type="Pfam" id="PF01937"/>
    </source>
</evidence>
<feature type="domain" description="Damage-control phosphatase ARMT1-like metal-binding" evidence="1">
    <location>
        <begin position="4"/>
        <end position="278"/>
    </location>
</feature>
<sequence length="295" mass="33830">MRVHAECYQCFISQAIRSSRLFYEDRQHLLRPAQEVVRILRDINVELPPPLISEDVYGTIRKSLGIEDPYKQIKRKYNDIALKYEDFAVSEIEQANDPLLYAIRLSLAGNIIDFGSQIGSFSLENTIDEVVKNPLDLTDFDLFEKDLQKADRVVLLADNAGEIVFDKILLKTIKELYPKKELFIIVRGGPIINDVSLEDALYVGIDKIAKVIDSGQLIPGFWPDFAKGECKTVYESADIVISKGQGNFETLSEFEDRRVYFLFLIKCSVVAHYLGLKKLSKIFIRNDERWARLRA</sequence>
<dbReference type="STRING" id="760142.Hipma_0582"/>
<reference evidence="3" key="2">
    <citation type="submission" date="2011-03" db="EMBL/GenBank/DDBJ databases">
        <title>The complete genome of Hippea maritima DSM 10411.</title>
        <authorList>
            <consortium name="US DOE Joint Genome Institute (JGI-PGF)"/>
            <person name="Lucas S."/>
            <person name="Copeland A."/>
            <person name="Lapidus A."/>
            <person name="Bruce D."/>
            <person name="Goodwin L."/>
            <person name="Pitluck S."/>
            <person name="Peters L."/>
            <person name="Kyrpides N."/>
            <person name="Mavromatis K."/>
            <person name="Pagani I."/>
            <person name="Ivanova N."/>
            <person name="Mikhailova N."/>
            <person name="Lu M."/>
            <person name="Detter J.C."/>
            <person name="Tapia R."/>
            <person name="Han C."/>
            <person name="Land M."/>
            <person name="Hauser L."/>
            <person name="Markowitz V."/>
            <person name="Cheng J.-F."/>
            <person name="Hugenholtz P."/>
            <person name="Woyke T."/>
            <person name="Wu D."/>
            <person name="Spring S."/>
            <person name="Schroeder M."/>
            <person name="Brambilla E."/>
            <person name="Klenk H.-P."/>
            <person name="Eisen J.A."/>
        </authorList>
    </citation>
    <scope>NUCLEOTIDE SEQUENCE [LARGE SCALE GENOMIC DNA]</scope>
    <source>
        <strain evidence="3">ATCC 700847 / DSM 10411 / MH2</strain>
    </source>
</reference>
<reference evidence="2 3" key="1">
    <citation type="journal article" date="2011" name="Stand. Genomic Sci.">
        <title>Complete genome sequence of the thermophilic sulfur-reducer Hippea maritima type strain (MH(2)).</title>
        <authorList>
            <person name="Huntemann M."/>
            <person name="Lu M."/>
            <person name="Nolan M."/>
            <person name="Lapidus A."/>
            <person name="Lucas S."/>
            <person name="Hammon N."/>
            <person name="Deshpande S."/>
            <person name="Cheng J.F."/>
            <person name="Tapia R."/>
            <person name="Han C."/>
            <person name="Goodwin L."/>
            <person name="Pitluck S."/>
            <person name="Liolios K."/>
            <person name="Pagani I."/>
            <person name="Ivanova N."/>
            <person name="Ovchinikova G."/>
            <person name="Pati A."/>
            <person name="Chen A."/>
            <person name="Palaniappan K."/>
            <person name="Land M."/>
            <person name="Hauser L."/>
            <person name="Jeffries C.D."/>
            <person name="Detter J.C."/>
            <person name="Brambilla E.M."/>
            <person name="Rohde M."/>
            <person name="Spring S."/>
            <person name="Goker M."/>
            <person name="Woyke T."/>
            <person name="Bristow J."/>
            <person name="Eisen J.A."/>
            <person name="Markowitz V."/>
            <person name="Hugenholtz P."/>
            <person name="Kyrpides N.C."/>
            <person name="Klenk H.P."/>
            <person name="Mavromatis K."/>
        </authorList>
    </citation>
    <scope>NUCLEOTIDE SEQUENCE [LARGE SCALE GENOMIC DNA]</scope>
    <source>
        <strain evidence="3">ATCC 700847 / DSM 10411 / MH2</strain>
    </source>
</reference>
<dbReference type="InterPro" id="IPR002791">
    <property type="entry name" value="ARMT1-like_metal-bd"/>
</dbReference>
<dbReference type="InterPro" id="IPR014444">
    <property type="entry name" value="PH1575-like"/>
</dbReference>
<dbReference type="AlphaFoldDB" id="F2LUU7"/>
<protein>
    <recommendedName>
        <fullName evidence="1">Damage-control phosphatase ARMT1-like metal-binding domain-containing protein</fullName>
    </recommendedName>
</protein>
<evidence type="ECO:0000313" key="2">
    <source>
        <dbReference type="EMBL" id="AEA33552.1"/>
    </source>
</evidence>
<dbReference type="Proteomes" id="UP000008139">
    <property type="component" value="Chromosome"/>
</dbReference>
<dbReference type="PIRSF" id="PIRSF006593">
    <property type="entry name" value="UCP006593"/>
    <property type="match status" value="1"/>
</dbReference>
<dbReference type="InterPro" id="IPR036075">
    <property type="entry name" value="ARMT-1-like_metal-bd_sf"/>
</dbReference>
<dbReference type="RefSeq" id="WP_013681593.1">
    <property type="nucleotide sequence ID" value="NC_015318.1"/>
</dbReference>
<evidence type="ECO:0000313" key="3">
    <source>
        <dbReference type="Proteomes" id="UP000008139"/>
    </source>
</evidence>
<dbReference type="EMBL" id="CP002606">
    <property type="protein sequence ID" value="AEA33552.1"/>
    <property type="molecule type" value="Genomic_DNA"/>
</dbReference>
<organism evidence="2 3">
    <name type="scientific">Hippea maritima (strain ATCC 700847 / DSM 10411 / MH2)</name>
    <dbReference type="NCBI Taxonomy" id="760142"/>
    <lineage>
        <taxon>Bacteria</taxon>
        <taxon>Pseudomonadati</taxon>
        <taxon>Campylobacterota</taxon>
        <taxon>Desulfurellia</taxon>
        <taxon>Desulfurellales</taxon>
        <taxon>Hippeaceae</taxon>
        <taxon>Hippea</taxon>
    </lineage>
</organism>
<dbReference type="HOGENOM" id="CLU_071520_0_0_7"/>
<proteinExistence type="predicted"/>
<keyword evidence="3" id="KW-1185">Reference proteome</keyword>
<dbReference type="Pfam" id="PF01937">
    <property type="entry name" value="ARMT1-like_dom"/>
    <property type="match status" value="1"/>
</dbReference>
<dbReference type="Gene3D" id="1.10.285.20">
    <property type="entry name" value="Uncharacterised protein PF01937, DUF89, domain 2"/>
    <property type="match status" value="1"/>
</dbReference>
<dbReference type="OrthoDB" id="9796465at2"/>
<dbReference type="InParanoid" id="F2LUU7"/>
<gene>
    <name evidence="2" type="ordered locus">Hipma_0582</name>
</gene>
<dbReference type="eggNOG" id="COG1578">
    <property type="taxonomic scope" value="Bacteria"/>
</dbReference>
<dbReference type="KEGG" id="hmr:Hipma_0582"/>